<evidence type="ECO:0000313" key="2">
    <source>
        <dbReference type="EMBL" id="KAK8487690.1"/>
    </source>
</evidence>
<keyword evidence="1" id="KW-0175">Coiled coil</keyword>
<dbReference type="PANTHER" id="PTHR13935">
    <property type="entry name" value="ACHAETE-SCUTE TRANSCRIPTION FACTOR-RELATED"/>
    <property type="match status" value="1"/>
</dbReference>
<evidence type="ECO:0000256" key="1">
    <source>
        <dbReference type="SAM" id="Coils"/>
    </source>
</evidence>
<reference evidence="2 3" key="1">
    <citation type="journal article" date="2024" name="G3 (Bethesda)">
        <title>Genome assembly of Hibiscus sabdariffa L. provides insights into metabolisms of medicinal natural products.</title>
        <authorList>
            <person name="Kim T."/>
        </authorList>
    </citation>
    <scope>NUCLEOTIDE SEQUENCE [LARGE SCALE GENOMIC DNA]</scope>
    <source>
        <strain evidence="2">TK-2024</strain>
        <tissue evidence="2">Old leaves</tissue>
    </source>
</reference>
<sequence>MRNLFSRLFSLLPPPSTRRSSIPDRLEQVNEYINQFRTHLEGVEQRRSQLEEANRAARATAMSPVINISEYSNISGMEINLTTGSELNISLTEIIRIIQEEGAEVLSLTHSNAANMNILSIHCQQAATGYINGIDRSRLLQRLSTMIEELCSN</sequence>
<name>A0ABR2A3U1_9ROSI</name>
<organism evidence="2 3">
    <name type="scientific">Hibiscus sabdariffa</name>
    <name type="common">roselle</name>
    <dbReference type="NCBI Taxonomy" id="183260"/>
    <lineage>
        <taxon>Eukaryota</taxon>
        <taxon>Viridiplantae</taxon>
        <taxon>Streptophyta</taxon>
        <taxon>Embryophyta</taxon>
        <taxon>Tracheophyta</taxon>
        <taxon>Spermatophyta</taxon>
        <taxon>Magnoliopsida</taxon>
        <taxon>eudicotyledons</taxon>
        <taxon>Gunneridae</taxon>
        <taxon>Pentapetalae</taxon>
        <taxon>rosids</taxon>
        <taxon>malvids</taxon>
        <taxon>Malvales</taxon>
        <taxon>Malvaceae</taxon>
        <taxon>Malvoideae</taxon>
        <taxon>Hibiscus</taxon>
    </lineage>
</organism>
<evidence type="ECO:0000313" key="3">
    <source>
        <dbReference type="Proteomes" id="UP001396334"/>
    </source>
</evidence>
<gene>
    <name evidence="2" type="ORF">V6N11_012745</name>
</gene>
<protein>
    <submittedName>
        <fullName evidence="2">Uncharacterized protein</fullName>
    </submittedName>
</protein>
<dbReference type="InterPro" id="IPR015660">
    <property type="entry name" value="MASH1/Ascl1a-like"/>
</dbReference>
<comment type="caution">
    <text evidence="2">The sequence shown here is derived from an EMBL/GenBank/DDBJ whole genome shotgun (WGS) entry which is preliminary data.</text>
</comment>
<dbReference type="EMBL" id="JBBPBN010000384">
    <property type="protein sequence ID" value="KAK8487690.1"/>
    <property type="molecule type" value="Genomic_DNA"/>
</dbReference>
<accession>A0ABR2A3U1</accession>
<dbReference type="PANTHER" id="PTHR13935:SF118">
    <property type="entry name" value="BHLH DOMAIN-CONTAINING PROTEIN"/>
    <property type="match status" value="1"/>
</dbReference>
<proteinExistence type="predicted"/>
<keyword evidence="3" id="KW-1185">Reference proteome</keyword>
<dbReference type="Proteomes" id="UP001396334">
    <property type="component" value="Unassembled WGS sequence"/>
</dbReference>
<feature type="coiled-coil region" evidence="1">
    <location>
        <begin position="33"/>
        <end position="60"/>
    </location>
</feature>